<comment type="caution">
    <text evidence="8">The sequence shown here is derived from an EMBL/GenBank/DDBJ whole genome shotgun (WGS) entry which is preliminary data.</text>
</comment>
<evidence type="ECO:0000259" key="7">
    <source>
        <dbReference type="PROSITE" id="PS50115"/>
    </source>
</evidence>
<dbReference type="AlphaFoldDB" id="A0A9P4YVB8"/>
<dbReference type="Pfam" id="PF01412">
    <property type="entry name" value="ArfGap"/>
    <property type="match status" value="1"/>
</dbReference>
<feature type="domain" description="Arf-GAP" evidence="7">
    <location>
        <begin position="14"/>
        <end position="139"/>
    </location>
</feature>
<dbReference type="SMART" id="SM00105">
    <property type="entry name" value="ArfGap"/>
    <property type="match status" value="1"/>
</dbReference>
<protein>
    <submittedName>
        <fullName evidence="8">ADP-ribosylation factor GTPase-activating protein 1</fullName>
    </submittedName>
</protein>
<evidence type="ECO:0000256" key="2">
    <source>
        <dbReference type="ARBA" id="ARBA00022723"/>
    </source>
</evidence>
<organism evidence="8 9">
    <name type="scientific">Geosmithia morbida</name>
    <dbReference type="NCBI Taxonomy" id="1094350"/>
    <lineage>
        <taxon>Eukaryota</taxon>
        <taxon>Fungi</taxon>
        <taxon>Dikarya</taxon>
        <taxon>Ascomycota</taxon>
        <taxon>Pezizomycotina</taxon>
        <taxon>Sordariomycetes</taxon>
        <taxon>Hypocreomycetidae</taxon>
        <taxon>Hypocreales</taxon>
        <taxon>Bionectriaceae</taxon>
        <taxon>Geosmithia</taxon>
    </lineage>
</organism>
<dbReference type="RefSeq" id="XP_035322423.1">
    <property type="nucleotide sequence ID" value="XM_035467457.1"/>
</dbReference>
<gene>
    <name evidence="8" type="ORF">GMORB2_5487</name>
</gene>
<feature type="compositionally biased region" description="Low complexity" evidence="6">
    <location>
        <begin position="377"/>
        <end position="403"/>
    </location>
</feature>
<evidence type="ECO:0000256" key="6">
    <source>
        <dbReference type="SAM" id="MobiDB-lite"/>
    </source>
</evidence>
<evidence type="ECO:0000256" key="1">
    <source>
        <dbReference type="ARBA" id="ARBA00022468"/>
    </source>
</evidence>
<dbReference type="GO" id="GO:0008270">
    <property type="term" value="F:zinc ion binding"/>
    <property type="evidence" value="ECO:0007669"/>
    <property type="project" value="UniProtKB-KW"/>
</dbReference>
<evidence type="ECO:0000256" key="3">
    <source>
        <dbReference type="ARBA" id="ARBA00022771"/>
    </source>
</evidence>
<dbReference type="GO" id="GO:0005096">
    <property type="term" value="F:GTPase activator activity"/>
    <property type="evidence" value="ECO:0007669"/>
    <property type="project" value="UniProtKB-KW"/>
</dbReference>
<keyword evidence="9" id="KW-1185">Reference proteome</keyword>
<feature type="region of interest" description="Disordered" evidence="6">
    <location>
        <begin position="140"/>
        <end position="188"/>
    </location>
</feature>
<keyword evidence="3 5" id="KW-0863">Zinc-finger</keyword>
<evidence type="ECO:0000256" key="4">
    <source>
        <dbReference type="ARBA" id="ARBA00022833"/>
    </source>
</evidence>
<dbReference type="EMBL" id="JAANYQ010000005">
    <property type="protein sequence ID" value="KAF4123771.1"/>
    <property type="molecule type" value="Genomic_DNA"/>
</dbReference>
<dbReference type="OrthoDB" id="983479at2759"/>
<evidence type="ECO:0000256" key="5">
    <source>
        <dbReference type="PROSITE-ProRule" id="PRU00288"/>
    </source>
</evidence>
<keyword evidence="1" id="KW-0343">GTPase activation</keyword>
<keyword evidence="2" id="KW-0479">Metal-binding</keyword>
<dbReference type="GeneID" id="55971712"/>
<dbReference type="PROSITE" id="PS50115">
    <property type="entry name" value="ARFGAP"/>
    <property type="match status" value="1"/>
</dbReference>
<dbReference type="SUPFAM" id="SSF57863">
    <property type="entry name" value="ArfGap/RecO-like zinc finger"/>
    <property type="match status" value="1"/>
</dbReference>
<feature type="compositionally biased region" description="Basic and acidic residues" evidence="6">
    <location>
        <begin position="341"/>
        <end position="351"/>
    </location>
</feature>
<dbReference type="InterPro" id="IPR037278">
    <property type="entry name" value="ARFGAP/RecO"/>
</dbReference>
<dbReference type="PANTHER" id="PTHR46395">
    <property type="entry name" value="ADP-RIBOSYLATION FACTOR GTPASE-ACTIVATING PROTEIN 1"/>
    <property type="match status" value="1"/>
</dbReference>
<dbReference type="Gene3D" id="1.10.220.150">
    <property type="entry name" value="Arf GTPase activating protein"/>
    <property type="match status" value="1"/>
</dbReference>
<dbReference type="InterPro" id="IPR001164">
    <property type="entry name" value="ArfGAP_dom"/>
</dbReference>
<reference evidence="8" key="1">
    <citation type="submission" date="2020-03" db="EMBL/GenBank/DDBJ databases">
        <title>Site-based positive gene gene selection in Geosmithia morbida across the United States reveals a broad range of putative effectors and factors for local host and environmental adapation.</title>
        <authorList>
            <person name="Onufrak A."/>
            <person name="Murdoch R.W."/>
            <person name="Gazis R."/>
            <person name="Huff M."/>
            <person name="Staton M."/>
            <person name="Klingeman W."/>
            <person name="Hadziabdic D."/>
        </authorList>
    </citation>
    <scope>NUCLEOTIDE SEQUENCE</scope>
    <source>
        <strain evidence="8">1262</strain>
    </source>
</reference>
<feature type="region of interest" description="Disordered" evidence="6">
    <location>
        <begin position="205"/>
        <end position="237"/>
    </location>
</feature>
<feature type="region of interest" description="Disordered" evidence="6">
    <location>
        <begin position="317"/>
        <end position="412"/>
    </location>
</feature>
<dbReference type="PANTHER" id="PTHR46395:SF1">
    <property type="entry name" value="ADP-RIBOSYLATION FACTOR GTPASE-ACTIVATING PROTEIN 1"/>
    <property type="match status" value="1"/>
</dbReference>
<name>A0A9P4YVB8_9HYPO</name>
<dbReference type="CDD" id="cd08830">
    <property type="entry name" value="ArfGap_ArfGap1"/>
    <property type="match status" value="1"/>
</dbReference>
<dbReference type="InterPro" id="IPR038508">
    <property type="entry name" value="ArfGAP_dom_sf"/>
</dbReference>
<proteinExistence type="predicted"/>
<feature type="compositionally biased region" description="Low complexity" evidence="6">
    <location>
        <begin position="147"/>
        <end position="182"/>
    </location>
</feature>
<keyword evidence="4" id="KW-0862">Zinc</keyword>
<dbReference type="PRINTS" id="PR00405">
    <property type="entry name" value="REVINTRACTNG"/>
</dbReference>
<dbReference type="GO" id="GO:0032012">
    <property type="term" value="P:regulation of ARF protein signal transduction"/>
    <property type="evidence" value="ECO:0007669"/>
    <property type="project" value="TreeGrafter"/>
</dbReference>
<dbReference type="GO" id="GO:0030100">
    <property type="term" value="P:regulation of endocytosis"/>
    <property type="evidence" value="ECO:0007669"/>
    <property type="project" value="TreeGrafter"/>
</dbReference>
<dbReference type="GO" id="GO:0000139">
    <property type="term" value="C:Golgi membrane"/>
    <property type="evidence" value="ECO:0007669"/>
    <property type="project" value="TreeGrafter"/>
</dbReference>
<dbReference type="Proteomes" id="UP000749293">
    <property type="component" value="Unassembled WGS sequence"/>
</dbReference>
<evidence type="ECO:0000313" key="8">
    <source>
        <dbReference type="EMBL" id="KAF4123771.1"/>
    </source>
</evidence>
<sequence>MATKAMWEVDPETRSKLSALQRESSNGVCCDCSAPSPQWASPKFGIFICLTCAGKHRGLGVHISFVRSVSMDAFKAMEIERMRLGGNDGWRRFYEQQVAASGESGLITWTEGTDADRYTSEAGEEYKDRLTCKVEGKEYVASEKKAPAPTTASSSAAASRTASRSGTPSGAGARRGGSPSAGAGAGAGAGTVRVDDAYFSRLGADNASRPDHIPPSQGGKYAGFGNTPEPAGGGQGQAINLEDVQKDAVAAITKGFGWFTSTVTRTAKNVNDGYFQPASKQFAESDFARQAQLTAAQIARQAQMAGKNAQEGINKLVEGPAEGGSGQGQGQARTRQQQRRAGPEESRRSFWDDFSNLAGGGHQRGTSLSSSGGGNSAIGTSAMGMGKSRAAGGAGAPAQAAPKKQNDEWDDW</sequence>
<dbReference type="FunFam" id="1.10.220.150:FF:000014">
    <property type="entry name" value="ADP-ribosylation factor GTPase-activating protein"/>
    <property type="match status" value="1"/>
</dbReference>
<accession>A0A9P4YVB8</accession>
<evidence type="ECO:0000313" key="9">
    <source>
        <dbReference type="Proteomes" id="UP000749293"/>
    </source>
</evidence>